<keyword evidence="1" id="KW-0175">Coiled coil</keyword>
<protein>
    <submittedName>
        <fullName evidence="2">Uncharacterized protein</fullName>
    </submittedName>
</protein>
<dbReference type="AlphaFoldDB" id="A0A3M7RQ85"/>
<gene>
    <name evidence="2" type="ORF">BpHYR1_023742</name>
</gene>
<evidence type="ECO:0000256" key="1">
    <source>
        <dbReference type="SAM" id="Coils"/>
    </source>
</evidence>
<keyword evidence="3" id="KW-1185">Reference proteome</keyword>
<reference evidence="2 3" key="1">
    <citation type="journal article" date="2018" name="Sci. Rep.">
        <title>Genomic signatures of local adaptation to the degree of environmental predictability in rotifers.</title>
        <authorList>
            <person name="Franch-Gras L."/>
            <person name="Hahn C."/>
            <person name="Garcia-Roger E.M."/>
            <person name="Carmona M.J."/>
            <person name="Serra M."/>
            <person name="Gomez A."/>
        </authorList>
    </citation>
    <scope>NUCLEOTIDE SEQUENCE [LARGE SCALE GENOMIC DNA]</scope>
    <source>
        <strain evidence="2">HYR1</strain>
    </source>
</reference>
<organism evidence="2 3">
    <name type="scientific">Brachionus plicatilis</name>
    <name type="common">Marine rotifer</name>
    <name type="synonym">Brachionus muelleri</name>
    <dbReference type="NCBI Taxonomy" id="10195"/>
    <lineage>
        <taxon>Eukaryota</taxon>
        <taxon>Metazoa</taxon>
        <taxon>Spiralia</taxon>
        <taxon>Gnathifera</taxon>
        <taxon>Rotifera</taxon>
        <taxon>Eurotatoria</taxon>
        <taxon>Monogononta</taxon>
        <taxon>Pseudotrocha</taxon>
        <taxon>Ploima</taxon>
        <taxon>Brachionidae</taxon>
        <taxon>Brachionus</taxon>
    </lineage>
</organism>
<comment type="caution">
    <text evidence="2">The sequence shown here is derived from an EMBL/GenBank/DDBJ whole genome shotgun (WGS) entry which is preliminary data.</text>
</comment>
<dbReference type="Proteomes" id="UP000276133">
    <property type="component" value="Unassembled WGS sequence"/>
</dbReference>
<sequence>MKDTTCNARIFNIWANNIQSTLEMEGEAGIFDRRNFMRMYTFENAEAETFHSLEKGKNELERSIQKLDEIENDIKINFKKEYDDFYKRTKNKEIGELKIYWEKKYVYGMFTNEEDKIYNQQFEFNKKNKLAKTQSKFLKLQGFFIINL</sequence>
<proteinExistence type="predicted"/>
<evidence type="ECO:0000313" key="2">
    <source>
        <dbReference type="EMBL" id="RNA25733.1"/>
    </source>
</evidence>
<feature type="coiled-coil region" evidence="1">
    <location>
        <begin position="50"/>
        <end position="77"/>
    </location>
</feature>
<accession>A0A3M7RQ85</accession>
<name>A0A3M7RQ85_BRAPC</name>
<dbReference type="EMBL" id="REGN01002867">
    <property type="protein sequence ID" value="RNA25733.1"/>
    <property type="molecule type" value="Genomic_DNA"/>
</dbReference>
<evidence type="ECO:0000313" key="3">
    <source>
        <dbReference type="Proteomes" id="UP000276133"/>
    </source>
</evidence>